<dbReference type="EMBL" id="JARQZJ010000001">
    <property type="protein sequence ID" value="KAK9869310.1"/>
    <property type="molecule type" value="Genomic_DNA"/>
</dbReference>
<evidence type="ECO:0000313" key="12">
    <source>
        <dbReference type="Proteomes" id="UP001431783"/>
    </source>
</evidence>
<name>A0AAW1TL99_9CUCU</name>
<comment type="subcellular location">
    <subcellularLocation>
        <location evidence="1 7 8">Nucleus</location>
    </subcellularLocation>
</comment>
<evidence type="ECO:0000256" key="4">
    <source>
        <dbReference type="ARBA" id="ARBA00023155"/>
    </source>
</evidence>
<evidence type="ECO:0000256" key="7">
    <source>
        <dbReference type="PROSITE-ProRule" id="PRU00108"/>
    </source>
</evidence>
<dbReference type="Proteomes" id="UP001431783">
    <property type="component" value="Unassembled WGS sequence"/>
</dbReference>
<dbReference type="InterPro" id="IPR009057">
    <property type="entry name" value="Homeodomain-like_sf"/>
</dbReference>
<dbReference type="GO" id="GO:0000981">
    <property type="term" value="F:DNA-binding transcription factor activity, RNA polymerase II-specific"/>
    <property type="evidence" value="ECO:0007669"/>
    <property type="project" value="InterPro"/>
</dbReference>
<protein>
    <recommendedName>
        <fullName evidence="10">Homeobox domain-containing protein</fullName>
    </recommendedName>
</protein>
<feature type="compositionally biased region" description="Basic and acidic residues" evidence="9">
    <location>
        <begin position="173"/>
        <end position="182"/>
    </location>
</feature>
<evidence type="ECO:0000256" key="2">
    <source>
        <dbReference type="ARBA" id="ARBA00022473"/>
    </source>
</evidence>
<feature type="compositionally biased region" description="Basic and acidic residues" evidence="9">
    <location>
        <begin position="1"/>
        <end position="11"/>
    </location>
</feature>
<comment type="caution">
    <text evidence="11">The sequence shown here is derived from an EMBL/GenBank/DDBJ whole genome shotgun (WGS) entry which is preliminary data.</text>
</comment>
<dbReference type="PROSITE" id="PS00027">
    <property type="entry name" value="HOMEOBOX_1"/>
    <property type="match status" value="1"/>
</dbReference>
<evidence type="ECO:0000256" key="1">
    <source>
        <dbReference type="ARBA" id="ARBA00004123"/>
    </source>
</evidence>
<dbReference type="SMART" id="SM00389">
    <property type="entry name" value="HOX"/>
    <property type="match status" value="1"/>
</dbReference>
<organism evidence="11 12">
    <name type="scientific">Henosepilachna vigintioctopunctata</name>
    <dbReference type="NCBI Taxonomy" id="420089"/>
    <lineage>
        <taxon>Eukaryota</taxon>
        <taxon>Metazoa</taxon>
        <taxon>Ecdysozoa</taxon>
        <taxon>Arthropoda</taxon>
        <taxon>Hexapoda</taxon>
        <taxon>Insecta</taxon>
        <taxon>Pterygota</taxon>
        <taxon>Neoptera</taxon>
        <taxon>Endopterygota</taxon>
        <taxon>Coleoptera</taxon>
        <taxon>Polyphaga</taxon>
        <taxon>Cucujiformia</taxon>
        <taxon>Coccinelloidea</taxon>
        <taxon>Coccinellidae</taxon>
        <taxon>Epilachninae</taxon>
        <taxon>Epilachnini</taxon>
        <taxon>Henosepilachna</taxon>
    </lineage>
</organism>
<reference evidence="11 12" key="1">
    <citation type="submission" date="2023-03" db="EMBL/GenBank/DDBJ databases">
        <title>Genome insight into feeding habits of ladybird beetles.</title>
        <authorList>
            <person name="Li H.-S."/>
            <person name="Huang Y.-H."/>
            <person name="Pang H."/>
        </authorList>
    </citation>
    <scope>NUCLEOTIDE SEQUENCE [LARGE SCALE GENOMIC DNA]</scope>
    <source>
        <strain evidence="11">SYSU_2023b</strain>
        <tissue evidence="11">Whole body</tissue>
    </source>
</reference>
<evidence type="ECO:0000256" key="9">
    <source>
        <dbReference type="SAM" id="MobiDB-lite"/>
    </source>
</evidence>
<dbReference type="CDD" id="cd00086">
    <property type="entry name" value="homeodomain"/>
    <property type="match status" value="1"/>
</dbReference>
<dbReference type="PANTHER" id="PTHR24338">
    <property type="entry name" value="HOMEOBOX PROTEIN MSX"/>
    <property type="match status" value="1"/>
</dbReference>
<dbReference type="Gene3D" id="1.10.10.60">
    <property type="entry name" value="Homeodomain-like"/>
    <property type="match status" value="1"/>
</dbReference>
<dbReference type="PANTHER" id="PTHR24338:SF0">
    <property type="entry name" value="MUSCLE SEGMENTATION HOMEOBOX"/>
    <property type="match status" value="1"/>
</dbReference>
<dbReference type="SUPFAM" id="SSF46689">
    <property type="entry name" value="Homeodomain-like"/>
    <property type="match status" value="1"/>
</dbReference>
<feature type="compositionally biased region" description="Low complexity" evidence="9">
    <location>
        <begin position="14"/>
        <end position="24"/>
    </location>
</feature>
<gene>
    <name evidence="11" type="ORF">WA026_003061</name>
</gene>
<feature type="domain" description="Homeobox" evidence="10">
    <location>
        <begin position="86"/>
        <end position="146"/>
    </location>
</feature>
<accession>A0AAW1TL99</accession>
<dbReference type="Pfam" id="PF00046">
    <property type="entry name" value="Homeodomain"/>
    <property type="match status" value="1"/>
</dbReference>
<evidence type="ECO:0000256" key="3">
    <source>
        <dbReference type="ARBA" id="ARBA00023125"/>
    </source>
</evidence>
<keyword evidence="12" id="KW-1185">Reference proteome</keyword>
<feature type="region of interest" description="Disordered" evidence="9">
    <location>
        <begin position="1"/>
        <end position="24"/>
    </location>
</feature>
<dbReference type="GO" id="GO:0000977">
    <property type="term" value="F:RNA polymerase II transcription regulatory region sequence-specific DNA binding"/>
    <property type="evidence" value="ECO:0007669"/>
    <property type="project" value="TreeGrafter"/>
</dbReference>
<evidence type="ECO:0000313" key="11">
    <source>
        <dbReference type="EMBL" id="KAK9869310.1"/>
    </source>
</evidence>
<feature type="DNA-binding region" description="Homeobox" evidence="7">
    <location>
        <begin position="88"/>
        <end position="147"/>
    </location>
</feature>
<sequence length="182" mass="21626">MATRSNSREGTEQSPSSSSSFSNFSIDHILNKAGEDNRRKNSENTDDSLYTRVKFAFDQFSWLQCTRYCPPKLPRNHRRDVPQRRQMGRHPRIPFTTQQLYILEEKFQQTAYLTGEEVMELAKRLQLADIRVKIWFQNRRARDRREKFSADTGKTIPQSENESKSEVPVTEDQQLRMFDRFR</sequence>
<dbReference type="GO" id="GO:0048598">
    <property type="term" value="P:embryonic morphogenesis"/>
    <property type="evidence" value="ECO:0007669"/>
    <property type="project" value="TreeGrafter"/>
</dbReference>
<keyword evidence="5 7" id="KW-0539">Nucleus</keyword>
<evidence type="ECO:0000256" key="5">
    <source>
        <dbReference type="ARBA" id="ARBA00023242"/>
    </source>
</evidence>
<dbReference type="InterPro" id="IPR050674">
    <property type="entry name" value="Msh_Homeobox_Regulators"/>
</dbReference>
<keyword evidence="4 7" id="KW-0371">Homeobox</keyword>
<keyword evidence="2" id="KW-0217">Developmental protein</keyword>
<keyword evidence="3 7" id="KW-0238">DNA-binding</keyword>
<dbReference type="InterPro" id="IPR017970">
    <property type="entry name" value="Homeobox_CS"/>
</dbReference>
<evidence type="ECO:0000259" key="10">
    <source>
        <dbReference type="PROSITE" id="PS50071"/>
    </source>
</evidence>
<dbReference type="AlphaFoldDB" id="A0AAW1TL99"/>
<evidence type="ECO:0000256" key="8">
    <source>
        <dbReference type="RuleBase" id="RU000682"/>
    </source>
</evidence>
<feature type="region of interest" description="Disordered" evidence="9">
    <location>
        <begin position="146"/>
        <end position="182"/>
    </location>
</feature>
<comment type="similarity">
    <text evidence="6">Belongs to the Msh homeobox family.</text>
</comment>
<dbReference type="PROSITE" id="PS50071">
    <property type="entry name" value="HOMEOBOX_2"/>
    <property type="match status" value="1"/>
</dbReference>
<evidence type="ECO:0000256" key="6">
    <source>
        <dbReference type="ARBA" id="ARBA00038425"/>
    </source>
</evidence>
<proteinExistence type="inferred from homology"/>
<dbReference type="InterPro" id="IPR001356">
    <property type="entry name" value="HD"/>
</dbReference>
<dbReference type="GO" id="GO:0005634">
    <property type="term" value="C:nucleus"/>
    <property type="evidence" value="ECO:0007669"/>
    <property type="project" value="UniProtKB-SubCell"/>
</dbReference>